<evidence type="ECO:0000256" key="1">
    <source>
        <dbReference type="SAM" id="SignalP"/>
    </source>
</evidence>
<protein>
    <submittedName>
        <fullName evidence="2">Uncharacterized protein</fullName>
    </submittedName>
</protein>
<feature type="chain" id="PRO_5001964517" evidence="1">
    <location>
        <begin position="26"/>
        <end position="190"/>
    </location>
</feature>
<accession>A0A0A0JNA5</accession>
<dbReference type="EMBL" id="AVPL01000086">
    <property type="protein sequence ID" value="KGN38915.1"/>
    <property type="molecule type" value="Genomic_DNA"/>
</dbReference>
<sequence>MPRLFVPAAVAALGLLLVSATSASADPPVVTHIQGTNWHIEHEIDSCLDVPFPIRHDITYNAHLKDHVRNGVYFFAFNAQFKSVYTNLDNGKSLTALARTRDADQRIVDNGDGTITVTVSAQRHESYHSSDGRLVAKKVSNQEVTVVLEHAGTLDDPSDDVFVSETWSEPNGVDTLAGRIDCDIAAEFLA</sequence>
<evidence type="ECO:0000313" key="3">
    <source>
        <dbReference type="Proteomes" id="UP000030013"/>
    </source>
</evidence>
<proteinExistence type="predicted"/>
<dbReference type="AlphaFoldDB" id="A0A0A0JNA5"/>
<keyword evidence="3" id="KW-1185">Reference proteome</keyword>
<name>A0A0A0JNA5_9MICO</name>
<dbReference type="Proteomes" id="UP000030013">
    <property type="component" value="Unassembled WGS sequence"/>
</dbReference>
<feature type="signal peptide" evidence="1">
    <location>
        <begin position="1"/>
        <end position="25"/>
    </location>
</feature>
<evidence type="ECO:0000313" key="2">
    <source>
        <dbReference type="EMBL" id="KGN38915.1"/>
    </source>
</evidence>
<organism evidence="2 3">
    <name type="scientific">Knoellia aerolata DSM 18566</name>
    <dbReference type="NCBI Taxonomy" id="1385519"/>
    <lineage>
        <taxon>Bacteria</taxon>
        <taxon>Bacillati</taxon>
        <taxon>Actinomycetota</taxon>
        <taxon>Actinomycetes</taxon>
        <taxon>Micrococcales</taxon>
        <taxon>Intrasporangiaceae</taxon>
        <taxon>Knoellia</taxon>
    </lineage>
</organism>
<keyword evidence="1" id="KW-0732">Signal</keyword>
<reference evidence="2 3" key="1">
    <citation type="submission" date="2013-08" db="EMBL/GenBank/DDBJ databases">
        <title>The genome sequence of Knoellia aerolata.</title>
        <authorList>
            <person name="Zhu W."/>
            <person name="Wang G."/>
        </authorList>
    </citation>
    <scope>NUCLEOTIDE SEQUENCE [LARGE SCALE GENOMIC DNA]</scope>
    <source>
        <strain evidence="2 3">DSM 18566</strain>
    </source>
</reference>
<gene>
    <name evidence="2" type="ORF">N801_19855</name>
</gene>
<comment type="caution">
    <text evidence="2">The sequence shown here is derived from an EMBL/GenBank/DDBJ whole genome shotgun (WGS) entry which is preliminary data.</text>
</comment>